<evidence type="ECO:0000256" key="2">
    <source>
        <dbReference type="ARBA" id="ARBA00022527"/>
    </source>
</evidence>
<dbReference type="KEGG" id="lbc:LACBIDRAFT_293540"/>
<evidence type="ECO:0000313" key="10">
    <source>
        <dbReference type="EMBL" id="EDR10496.1"/>
    </source>
</evidence>
<evidence type="ECO:0000256" key="1">
    <source>
        <dbReference type="ARBA" id="ARBA00012513"/>
    </source>
</evidence>
<dbReference type="GO" id="GO:0004674">
    <property type="term" value="F:protein serine/threonine kinase activity"/>
    <property type="evidence" value="ECO:0007669"/>
    <property type="project" value="UniProtKB-KW"/>
</dbReference>
<evidence type="ECO:0000256" key="5">
    <source>
        <dbReference type="ARBA" id="ARBA00022777"/>
    </source>
</evidence>
<sequence>MPLIRLSSKLSLRVPNYQDEDYQVAERSPVSPQTRSVLGSITNAASDQHTKKLPSPKTGITIKIPPKTSKTERRFSNCRCKQHAPLVTLDKEQYRLEPLYITLGKLVICSPLFSPLRIISKPSSPSSTHGLVAFPDVSDTASSGGDSASDVPPLTNETPRTFEIVKELAPGGEYSVCYAAVELCPKGNRLGRYQCLKVTKKSNMKERPLQLLWAECRAFLRIVAQRRKRADHLHGMPFVMEADAFLEDDDSFYFVMEYLKFDLQHVLLEWRPFKRRIYAKRWLAQMARGLYYLHKAGIIHRDLKPENVLVDWKGNARIMDFGLSWVSQEDKSLEPGVPYAYLCGVGTPEYTAPETWIDDDFRSPRSAEPVNNDDAEESISSRAVYGIEVDYWAFGCIAFELEAYKSRVLFPGKSSQDFYIQQHARGNAQSLFRTDDVLSPEAQDLFLSLLEPNPALRATFQDIVHAGYFQISDGFRNSHFSFIVNRAWERSTQRVPLLSEDLSKIVHPEEVEHHSVDSMLPGINGWINPHGYWGEHYDPYPEGKIADYQQFYDDHGHLYGCCN</sequence>
<evidence type="ECO:0000313" key="11">
    <source>
        <dbReference type="Proteomes" id="UP000001194"/>
    </source>
</evidence>
<evidence type="ECO:0000259" key="9">
    <source>
        <dbReference type="PROSITE" id="PS50011"/>
    </source>
</evidence>
<evidence type="ECO:0000256" key="6">
    <source>
        <dbReference type="ARBA" id="ARBA00022840"/>
    </source>
</evidence>
<feature type="domain" description="Protein kinase" evidence="9">
    <location>
        <begin position="162"/>
        <end position="469"/>
    </location>
</feature>
<dbReference type="AlphaFoldDB" id="B0D412"/>
<dbReference type="InterPro" id="IPR011009">
    <property type="entry name" value="Kinase-like_dom_sf"/>
</dbReference>
<keyword evidence="4" id="KW-0547">Nucleotide-binding</keyword>
<dbReference type="HOGENOM" id="CLU_479846_0_0_1"/>
<keyword evidence="6" id="KW-0067">ATP-binding</keyword>
<dbReference type="InterPro" id="IPR000719">
    <property type="entry name" value="Prot_kinase_dom"/>
</dbReference>
<dbReference type="PROSITE" id="PS00108">
    <property type="entry name" value="PROTEIN_KINASE_ST"/>
    <property type="match status" value="1"/>
</dbReference>
<dbReference type="SUPFAM" id="SSF56112">
    <property type="entry name" value="Protein kinase-like (PK-like)"/>
    <property type="match status" value="1"/>
</dbReference>
<dbReference type="Gene3D" id="1.10.510.10">
    <property type="entry name" value="Transferase(Phosphotransferase) domain 1"/>
    <property type="match status" value="1"/>
</dbReference>
<dbReference type="Proteomes" id="UP000001194">
    <property type="component" value="Unassembled WGS sequence"/>
</dbReference>
<dbReference type="Pfam" id="PF00069">
    <property type="entry name" value="Pkinase"/>
    <property type="match status" value="1"/>
</dbReference>
<reference evidence="10 11" key="1">
    <citation type="journal article" date="2008" name="Nature">
        <title>The genome of Laccaria bicolor provides insights into mycorrhizal symbiosis.</title>
        <authorList>
            <person name="Martin F."/>
            <person name="Aerts A."/>
            <person name="Ahren D."/>
            <person name="Brun A."/>
            <person name="Danchin E.G.J."/>
            <person name="Duchaussoy F."/>
            <person name="Gibon J."/>
            <person name="Kohler A."/>
            <person name="Lindquist E."/>
            <person name="Pereda V."/>
            <person name="Salamov A."/>
            <person name="Shapiro H.J."/>
            <person name="Wuyts J."/>
            <person name="Blaudez D."/>
            <person name="Buee M."/>
            <person name="Brokstein P."/>
            <person name="Canbaeck B."/>
            <person name="Cohen D."/>
            <person name="Courty P.E."/>
            <person name="Coutinho P.M."/>
            <person name="Delaruelle C."/>
            <person name="Detter J.C."/>
            <person name="Deveau A."/>
            <person name="DiFazio S."/>
            <person name="Duplessis S."/>
            <person name="Fraissinet-Tachet L."/>
            <person name="Lucic E."/>
            <person name="Frey-Klett P."/>
            <person name="Fourrey C."/>
            <person name="Feussner I."/>
            <person name="Gay G."/>
            <person name="Grimwood J."/>
            <person name="Hoegger P.J."/>
            <person name="Jain P."/>
            <person name="Kilaru S."/>
            <person name="Labbe J."/>
            <person name="Lin Y.C."/>
            <person name="Legue V."/>
            <person name="Le Tacon F."/>
            <person name="Marmeisse R."/>
            <person name="Melayah D."/>
            <person name="Montanini B."/>
            <person name="Muratet M."/>
            <person name="Nehls U."/>
            <person name="Niculita-Hirzel H."/>
            <person name="Oudot-Le Secq M.P."/>
            <person name="Peter M."/>
            <person name="Quesneville H."/>
            <person name="Rajashekar B."/>
            <person name="Reich M."/>
            <person name="Rouhier N."/>
            <person name="Schmutz J."/>
            <person name="Yin T."/>
            <person name="Chalot M."/>
            <person name="Henrissat B."/>
            <person name="Kuees U."/>
            <person name="Lucas S."/>
            <person name="Van de Peer Y."/>
            <person name="Podila G.K."/>
            <person name="Polle A."/>
            <person name="Pukkila P.J."/>
            <person name="Richardson P.M."/>
            <person name="Rouze P."/>
            <person name="Sanders I.R."/>
            <person name="Stajich J.E."/>
            <person name="Tunlid A."/>
            <person name="Tuskan G."/>
            <person name="Grigoriev I.V."/>
        </authorList>
    </citation>
    <scope>NUCLEOTIDE SEQUENCE [LARGE SCALE GENOMIC DNA]</scope>
    <source>
        <strain evidence="11">S238N-H82 / ATCC MYA-4686</strain>
    </source>
</reference>
<organism evidence="11">
    <name type="scientific">Laccaria bicolor (strain S238N-H82 / ATCC MYA-4686)</name>
    <name type="common">Bicoloured deceiver</name>
    <name type="synonym">Laccaria laccata var. bicolor</name>
    <dbReference type="NCBI Taxonomy" id="486041"/>
    <lineage>
        <taxon>Eukaryota</taxon>
        <taxon>Fungi</taxon>
        <taxon>Dikarya</taxon>
        <taxon>Basidiomycota</taxon>
        <taxon>Agaricomycotina</taxon>
        <taxon>Agaricomycetes</taxon>
        <taxon>Agaricomycetidae</taxon>
        <taxon>Agaricales</taxon>
        <taxon>Agaricineae</taxon>
        <taxon>Hydnangiaceae</taxon>
        <taxon>Laccaria</taxon>
    </lineage>
</organism>
<dbReference type="PANTHER" id="PTHR24356">
    <property type="entry name" value="SERINE/THREONINE-PROTEIN KINASE"/>
    <property type="match status" value="1"/>
</dbReference>
<name>B0D412_LACBS</name>
<dbReference type="InterPro" id="IPR008271">
    <property type="entry name" value="Ser/Thr_kinase_AS"/>
</dbReference>
<keyword evidence="5" id="KW-0418">Kinase</keyword>
<dbReference type="OrthoDB" id="10252171at2759"/>
<dbReference type="SMART" id="SM00220">
    <property type="entry name" value="S_TKc"/>
    <property type="match status" value="1"/>
</dbReference>
<gene>
    <name evidence="10" type="ORF">LACBIDRAFT_293540</name>
</gene>
<dbReference type="EC" id="2.7.11.1" evidence="1"/>
<dbReference type="InterPro" id="IPR050236">
    <property type="entry name" value="Ser_Thr_kinase_AGC"/>
</dbReference>
<keyword evidence="2" id="KW-0723">Serine/threonine-protein kinase</keyword>
<evidence type="ECO:0000256" key="7">
    <source>
        <dbReference type="ARBA" id="ARBA00047899"/>
    </source>
</evidence>
<dbReference type="RefSeq" id="XP_001878946.1">
    <property type="nucleotide sequence ID" value="XM_001878911.1"/>
</dbReference>
<protein>
    <recommendedName>
        <fullName evidence="1">non-specific serine/threonine protein kinase</fullName>
        <ecNumber evidence="1">2.7.11.1</ecNumber>
    </recommendedName>
</protein>
<dbReference type="GO" id="GO:0005524">
    <property type="term" value="F:ATP binding"/>
    <property type="evidence" value="ECO:0007669"/>
    <property type="project" value="UniProtKB-KW"/>
</dbReference>
<keyword evidence="11" id="KW-1185">Reference proteome</keyword>
<dbReference type="InParanoid" id="B0D412"/>
<accession>B0D412</accession>
<comment type="catalytic activity">
    <reaction evidence="7">
        <text>L-threonyl-[protein] + ATP = O-phospho-L-threonyl-[protein] + ADP + H(+)</text>
        <dbReference type="Rhea" id="RHEA:46608"/>
        <dbReference type="Rhea" id="RHEA-COMP:11060"/>
        <dbReference type="Rhea" id="RHEA-COMP:11605"/>
        <dbReference type="ChEBI" id="CHEBI:15378"/>
        <dbReference type="ChEBI" id="CHEBI:30013"/>
        <dbReference type="ChEBI" id="CHEBI:30616"/>
        <dbReference type="ChEBI" id="CHEBI:61977"/>
        <dbReference type="ChEBI" id="CHEBI:456216"/>
        <dbReference type="EC" id="2.7.11.1"/>
    </reaction>
</comment>
<evidence type="ECO:0000256" key="3">
    <source>
        <dbReference type="ARBA" id="ARBA00022679"/>
    </source>
</evidence>
<dbReference type="EMBL" id="DS547097">
    <property type="protein sequence ID" value="EDR10496.1"/>
    <property type="molecule type" value="Genomic_DNA"/>
</dbReference>
<comment type="catalytic activity">
    <reaction evidence="8">
        <text>L-seryl-[protein] + ATP = O-phospho-L-seryl-[protein] + ADP + H(+)</text>
        <dbReference type="Rhea" id="RHEA:17989"/>
        <dbReference type="Rhea" id="RHEA-COMP:9863"/>
        <dbReference type="Rhea" id="RHEA-COMP:11604"/>
        <dbReference type="ChEBI" id="CHEBI:15378"/>
        <dbReference type="ChEBI" id="CHEBI:29999"/>
        <dbReference type="ChEBI" id="CHEBI:30616"/>
        <dbReference type="ChEBI" id="CHEBI:83421"/>
        <dbReference type="ChEBI" id="CHEBI:456216"/>
        <dbReference type="EC" id="2.7.11.1"/>
    </reaction>
</comment>
<evidence type="ECO:0000256" key="4">
    <source>
        <dbReference type="ARBA" id="ARBA00022741"/>
    </source>
</evidence>
<dbReference type="STRING" id="486041.B0D412"/>
<keyword evidence="3" id="KW-0808">Transferase</keyword>
<evidence type="ECO:0000256" key="8">
    <source>
        <dbReference type="ARBA" id="ARBA00048679"/>
    </source>
</evidence>
<proteinExistence type="predicted"/>
<dbReference type="GeneID" id="6074304"/>
<dbReference type="PROSITE" id="PS50011">
    <property type="entry name" value="PROTEIN_KINASE_DOM"/>
    <property type="match status" value="1"/>
</dbReference>